<dbReference type="AlphaFoldDB" id="A0A918RKD1"/>
<comment type="caution">
    <text evidence="3">The sequence shown here is derived from an EMBL/GenBank/DDBJ whole genome shotgun (WGS) entry which is preliminary data.</text>
</comment>
<dbReference type="PANTHER" id="PTHR32309">
    <property type="entry name" value="TYROSINE-PROTEIN KINASE"/>
    <property type="match status" value="1"/>
</dbReference>
<accession>A0A918RKD1</accession>
<dbReference type="EMBL" id="BMXA01000001">
    <property type="protein sequence ID" value="GGZ99804.1"/>
    <property type="molecule type" value="Genomic_DNA"/>
</dbReference>
<evidence type="ECO:0000313" key="3">
    <source>
        <dbReference type="EMBL" id="GGZ99804.1"/>
    </source>
</evidence>
<evidence type="ECO:0000256" key="2">
    <source>
        <dbReference type="SAM" id="Phobius"/>
    </source>
</evidence>
<feature type="transmembrane region" description="Helical" evidence="2">
    <location>
        <begin position="20"/>
        <end position="38"/>
    </location>
</feature>
<reference evidence="3" key="2">
    <citation type="submission" date="2020-09" db="EMBL/GenBank/DDBJ databases">
        <authorList>
            <person name="Sun Q."/>
            <person name="Kim S."/>
        </authorList>
    </citation>
    <scope>NUCLEOTIDE SEQUENCE</scope>
    <source>
        <strain evidence="3">KCTC 12711</strain>
    </source>
</reference>
<keyword evidence="2" id="KW-0472">Membrane</keyword>
<keyword evidence="1" id="KW-0175">Coiled coil</keyword>
<evidence type="ECO:0000256" key="1">
    <source>
        <dbReference type="SAM" id="Coils"/>
    </source>
</evidence>
<feature type="transmembrane region" description="Helical" evidence="2">
    <location>
        <begin position="421"/>
        <end position="440"/>
    </location>
</feature>
<keyword evidence="4" id="KW-1185">Reference proteome</keyword>
<feature type="coiled-coil region" evidence="1">
    <location>
        <begin position="164"/>
        <end position="227"/>
    </location>
</feature>
<evidence type="ECO:0000313" key="4">
    <source>
        <dbReference type="Proteomes" id="UP000614811"/>
    </source>
</evidence>
<organism evidence="3 4">
    <name type="scientific">Arenicella chitinivorans</name>
    <dbReference type="NCBI Taxonomy" id="1329800"/>
    <lineage>
        <taxon>Bacteria</taxon>
        <taxon>Pseudomonadati</taxon>
        <taxon>Pseudomonadota</taxon>
        <taxon>Gammaproteobacteria</taxon>
        <taxon>Arenicellales</taxon>
        <taxon>Arenicellaceae</taxon>
        <taxon>Arenicella</taxon>
    </lineage>
</organism>
<protein>
    <submittedName>
        <fullName evidence="3">Uncharacterized protein</fullName>
    </submittedName>
</protein>
<proteinExistence type="predicted"/>
<dbReference type="PANTHER" id="PTHR32309:SF31">
    <property type="entry name" value="CAPSULAR EXOPOLYSACCHARIDE FAMILY"/>
    <property type="match status" value="1"/>
</dbReference>
<name>A0A918RKD1_9GAMM</name>
<keyword evidence="2" id="KW-1133">Transmembrane helix</keyword>
<dbReference type="Proteomes" id="UP000614811">
    <property type="component" value="Unassembled WGS sequence"/>
</dbReference>
<keyword evidence="2" id="KW-0812">Transmembrane</keyword>
<dbReference type="InterPro" id="IPR050445">
    <property type="entry name" value="Bact_polysacc_biosynth/exp"/>
</dbReference>
<sequence>MNWPLFFRAFLASAWRVKFRIAAIFIVVTVIAVLNTVFERPKYKTDWVVLLPGTERGSTINLDNLGEARSSGKNAYGSVSISPKNTYKEIALSDAVIQRAAKAYSVPANAFSKPRIRLIDQTPAMQFSLKGRSPEELTHRAELYNTVFHSVLDELRTNEIERHYQGVEGNLSEAKKRLRAAREAIVEYQNNGNILSDGQFQTWLTDAEQLRTEQSRAEVELASQSAKLEAELRQLGISPAQAQALLLPQANPTTRSALQALAETQAKESSMREVYGAQNPMRRQVSKELTGIRNALANNLTNIPDLNTLDRSQLYGLLSEDLSGTLQSINQQLATIEGTKARIQVLVKQRELYSERIKSHTREAANLSDLKRNHQIAEAIFSSALAKLDTSRLDIYATYPLTQLLTEPGGTIKRDRLQAKLIIVALFMVFGLLSLAVILADVRQCLMSDLNFTERNKEQ</sequence>
<reference evidence="3" key="1">
    <citation type="journal article" date="2014" name="Int. J. Syst. Evol. Microbiol.">
        <title>Complete genome sequence of Corynebacterium casei LMG S-19264T (=DSM 44701T), isolated from a smear-ripened cheese.</title>
        <authorList>
            <consortium name="US DOE Joint Genome Institute (JGI-PGF)"/>
            <person name="Walter F."/>
            <person name="Albersmeier A."/>
            <person name="Kalinowski J."/>
            <person name="Ruckert C."/>
        </authorList>
    </citation>
    <scope>NUCLEOTIDE SEQUENCE</scope>
    <source>
        <strain evidence="3">KCTC 12711</strain>
    </source>
</reference>
<gene>
    <name evidence="3" type="ORF">GCM10008090_05570</name>
</gene>
<dbReference type="RefSeq" id="WP_189398472.1">
    <property type="nucleotide sequence ID" value="NZ_BMXA01000001.1"/>
</dbReference>